<sequence length="415" mass="46149">MAENPEAPSADTHGQGEYAGEMTPPFFLDPVPGQGWSQWISCEYDALSDVTALGDDANGDRDARRCFNCGSPYHILDDCPKPRNRDLIALSRQFFNFFNSAKPLRRIHEVEQWKRQRLEWLETFEPGRIQGPSLREALGLEDGDIGEHLPWLRNMADWGYPQGWVGHEDPRLRVWRIIMDEEQSAEEPEEEASFMIHGEHEESEELDLTLVPSATQVAGRSRSPSINEEHAASDLSEGQLAETADSGLPGSPRRWATYPETYFSSSLLPVYKGERLPPVAHVHEVSSTFSADREALWQQIISQDRVHATPGHNPASIPPWRLPGAFLSPVERADVARVWASPPPPSFSHSPPPPPSTTPPPLPEAGASLGTPTNLLAAPLMHHFCVVPSDQPQTFLHTDPGDFTDNVDMEISDSE</sequence>
<dbReference type="EMBL" id="JANHOG010000298">
    <property type="protein sequence ID" value="KAJ3555792.1"/>
    <property type="molecule type" value="Genomic_DNA"/>
</dbReference>
<protein>
    <submittedName>
        <fullName evidence="1">Uncharacterized protein</fullName>
    </submittedName>
</protein>
<comment type="caution">
    <text evidence="1">The sequence shown here is derived from an EMBL/GenBank/DDBJ whole genome shotgun (WGS) entry which is preliminary data.</text>
</comment>
<organism evidence="1 2">
    <name type="scientific">Phlebia brevispora</name>
    <dbReference type="NCBI Taxonomy" id="194682"/>
    <lineage>
        <taxon>Eukaryota</taxon>
        <taxon>Fungi</taxon>
        <taxon>Dikarya</taxon>
        <taxon>Basidiomycota</taxon>
        <taxon>Agaricomycotina</taxon>
        <taxon>Agaricomycetes</taxon>
        <taxon>Polyporales</taxon>
        <taxon>Meruliaceae</taxon>
        <taxon>Phlebia</taxon>
    </lineage>
</organism>
<evidence type="ECO:0000313" key="1">
    <source>
        <dbReference type="EMBL" id="KAJ3555792.1"/>
    </source>
</evidence>
<proteinExistence type="predicted"/>
<name>A0ACC1T8Z1_9APHY</name>
<evidence type="ECO:0000313" key="2">
    <source>
        <dbReference type="Proteomes" id="UP001148662"/>
    </source>
</evidence>
<accession>A0ACC1T8Z1</accession>
<dbReference type="Proteomes" id="UP001148662">
    <property type="component" value="Unassembled WGS sequence"/>
</dbReference>
<gene>
    <name evidence="1" type="ORF">NM688_g2378</name>
</gene>
<keyword evidence="2" id="KW-1185">Reference proteome</keyword>
<reference evidence="1" key="1">
    <citation type="submission" date="2022-07" db="EMBL/GenBank/DDBJ databases">
        <title>Genome Sequence of Phlebia brevispora.</title>
        <authorList>
            <person name="Buettner E."/>
        </authorList>
    </citation>
    <scope>NUCLEOTIDE SEQUENCE</scope>
    <source>
        <strain evidence="1">MPL23</strain>
    </source>
</reference>